<protein>
    <submittedName>
        <fullName evidence="1">Uncharacterized protein</fullName>
    </submittedName>
</protein>
<name>A0A7W7XBU8_9ACTN</name>
<accession>A0A7W7XBU8</accession>
<dbReference type="NCBIfam" id="NF041708">
    <property type="entry name" value="RiPP_phane_HaaA"/>
    <property type="match status" value="1"/>
</dbReference>
<dbReference type="Proteomes" id="UP000582643">
    <property type="component" value="Unassembled WGS sequence"/>
</dbReference>
<dbReference type="RefSeq" id="WP_184930818.1">
    <property type="nucleotide sequence ID" value="NZ_JACHJY010000003.1"/>
</dbReference>
<gene>
    <name evidence="1" type="ORF">GGE06_002453</name>
</gene>
<proteinExistence type="predicted"/>
<evidence type="ECO:0000313" key="1">
    <source>
        <dbReference type="EMBL" id="MBB4981543.1"/>
    </source>
</evidence>
<organism evidence="1 2">
    <name type="scientific">Streptomyces nymphaeiformis</name>
    <dbReference type="NCBI Taxonomy" id="2663842"/>
    <lineage>
        <taxon>Bacteria</taxon>
        <taxon>Bacillati</taxon>
        <taxon>Actinomycetota</taxon>
        <taxon>Actinomycetes</taxon>
        <taxon>Kitasatosporales</taxon>
        <taxon>Streptomycetaceae</taxon>
        <taxon>Streptomyces</taxon>
    </lineage>
</organism>
<evidence type="ECO:0000313" key="2">
    <source>
        <dbReference type="Proteomes" id="UP000582643"/>
    </source>
</evidence>
<comment type="caution">
    <text evidence="1">The sequence shown here is derived from an EMBL/GenBank/DDBJ whole genome shotgun (WGS) entry which is preliminary data.</text>
</comment>
<keyword evidence="2" id="KW-1185">Reference proteome</keyword>
<dbReference type="EMBL" id="JACHJY010000003">
    <property type="protein sequence ID" value="MBB4981543.1"/>
    <property type="molecule type" value="Genomic_DNA"/>
</dbReference>
<sequence>MSSRTPLLMPPTCPESIQGNAVLERIAARVQQRLDEEKSTADGIAEGPHAASLIWPWWF</sequence>
<dbReference type="AlphaFoldDB" id="A0A7W7XBU8"/>
<reference evidence="1 2" key="1">
    <citation type="submission" date="2020-08" db="EMBL/GenBank/DDBJ databases">
        <title>Genomic Encyclopedia of Type Strains, Phase III (KMG-III): the genomes of soil and plant-associated and newly described type strains.</title>
        <authorList>
            <person name="Whitman W."/>
        </authorList>
    </citation>
    <scope>NUCLEOTIDE SEQUENCE [LARGE SCALE GENOMIC DNA]</scope>
    <source>
        <strain evidence="1 2">SFB5A</strain>
    </source>
</reference>